<dbReference type="AlphaFoldDB" id="Q97HH3"/>
<dbReference type="PATRIC" id="fig|272562.8.peg.2244"/>
<dbReference type="PIR" id="B97151">
    <property type="entry name" value="B97151"/>
</dbReference>
<dbReference type="KEGG" id="cac:CA_C2038"/>
<dbReference type="OrthoDB" id="2087613at2"/>
<sequence>MLLGKYTVYMQRQYEVLDYDKKNKIIKLKSDDSDLKYKTIKRSDVEQIYYIQTNCIYKGYKFQVISEKEDSILIYTSNNEVGVKLNMEFIERSVYHKWIRKSEVDTILEDKTILNL</sequence>
<proteinExistence type="predicted"/>
<gene>
    <name evidence="1" type="ordered locus">CA_C2038</name>
</gene>
<evidence type="ECO:0000313" key="1">
    <source>
        <dbReference type="EMBL" id="AAK79997.1"/>
    </source>
</evidence>
<dbReference type="GeneID" id="44998523"/>
<keyword evidence="2" id="KW-1185">Reference proteome</keyword>
<dbReference type="Proteomes" id="UP000000814">
    <property type="component" value="Chromosome"/>
</dbReference>
<reference evidence="1 2" key="1">
    <citation type="journal article" date="2001" name="J. Bacteriol.">
        <title>Genome sequence and comparative analysis of the solvent-producing bacterium Clostridium acetobutylicum.</title>
        <authorList>
            <person name="Nolling J."/>
            <person name="Breton G."/>
            <person name="Omelchenko M.V."/>
            <person name="Makarova K.S."/>
            <person name="Zeng Q."/>
            <person name="Gibson R."/>
            <person name="Lee H.M."/>
            <person name="Dubois J."/>
            <person name="Qiu D."/>
            <person name="Hitti J."/>
            <person name="Wolf Y.I."/>
            <person name="Tatusov R.L."/>
            <person name="Sabathe F."/>
            <person name="Doucette-Stamm L."/>
            <person name="Soucaille P."/>
            <person name="Daly M.J."/>
            <person name="Bennett G.N."/>
            <person name="Koonin E.V."/>
            <person name="Smith D.R."/>
        </authorList>
    </citation>
    <scope>NUCLEOTIDE SEQUENCE [LARGE SCALE GENOMIC DNA]</scope>
    <source>
        <strain evidence="2">ATCC 824 / DSM 792 / JCM 1419 / LMG 5710 / VKM B-1787</strain>
    </source>
</reference>
<protein>
    <submittedName>
        <fullName evidence="1">Uncharacterized protein</fullName>
    </submittedName>
</protein>
<dbReference type="STRING" id="272562.CA_C2038"/>
<accession>Q97HH3</accession>
<organism evidence="1 2">
    <name type="scientific">Clostridium acetobutylicum (strain ATCC 824 / DSM 792 / JCM 1419 / IAM 19013 / LMG 5710 / NBRC 13948 / NRRL B-527 / VKM B-1787 / 2291 / W)</name>
    <dbReference type="NCBI Taxonomy" id="272562"/>
    <lineage>
        <taxon>Bacteria</taxon>
        <taxon>Bacillati</taxon>
        <taxon>Bacillota</taxon>
        <taxon>Clostridia</taxon>
        <taxon>Eubacteriales</taxon>
        <taxon>Clostridiaceae</taxon>
        <taxon>Clostridium</taxon>
    </lineage>
</organism>
<dbReference type="EMBL" id="AE001437">
    <property type="protein sequence ID" value="AAK79997.1"/>
    <property type="molecule type" value="Genomic_DNA"/>
</dbReference>
<evidence type="ECO:0000313" key="2">
    <source>
        <dbReference type="Proteomes" id="UP000000814"/>
    </source>
</evidence>
<dbReference type="HOGENOM" id="CLU_2104010_0_0_9"/>
<name>Q97HH3_CLOAB</name>
<dbReference type="RefSeq" id="WP_010965338.1">
    <property type="nucleotide sequence ID" value="NC_003030.1"/>
</dbReference>